<sequence length="325" mass="34546">MAVQRGKKKRNRIDGWLVLDKPKGLTSNEALGRIKRILHPEKVGHAGTLDPLASGLLPLAFGEATKTVPFAMDGRKVYRFEVTWGAETASDDAEGAVVATSEIRPTEAEILGVLPEFVGTIMQVPPKFSAIKVAGERAYDLARAGEEVELSARPIDVHALSLAALPDADHAVFEAECGKGTYVRALARDIAHRLGTRGHVTGLRRLVVGTFAEEDMIPLENIEKLGQCAPGEGLSEAHANLFLPVETALDDIPALAVSRADAALLRKGQGVLLRGRDAPAFKGLVSVTSAGELIALAEILRGEVLPKRVFNVAPLRGGAQATAKD</sequence>
<comment type="caution">
    <text evidence="8">The sequence shown here is derived from an EMBL/GenBank/DDBJ whole genome shotgun (WGS) entry which is preliminary data.</text>
</comment>
<feature type="domain" description="tRNA pseudouridylate synthase B C-terminal" evidence="7">
    <location>
        <begin position="184"/>
        <end position="249"/>
    </location>
</feature>
<organism evidence="8 9">
    <name type="scientific">Stappia albiluteola</name>
    <dbReference type="NCBI Taxonomy" id="2758565"/>
    <lineage>
        <taxon>Bacteria</taxon>
        <taxon>Pseudomonadati</taxon>
        <taxon>Pseudomonadota</taxon>
        <taxon>Alphaproteobacteria</taxon>
        <taxon>Hyphomicrobiales</taxon>
        <taxon>Stappiaceae</taxon>
        <taxon>Stappia</taxon>
    </lineage>
</organism>
<evidence type="ECO:0000256" key="1">
    <source>
        <dbReference type="ARBA" id="ARBA00000385"/>
    </source>
</evidence>
<dbReference type="NCBIfam" id="TIGR00431">
    <property type="entry name" value="TruB"/>
    <property type="match status" value="1"/>
</dbReference>
<dbReference type="GO" id="GO:0160148">
    <property type="term" value="F:tRNA pseudouridine(55) synthase activity"/>
    <property type="evidence" value="ECO:0007669"/>
    <property type="project" value="UniProtKB-EC"/>
</dbReference>
<dbReference type="SUPFAM" id="SSF55120">
    <property type="entry name" value="Pseudouridine synthase"/>
    <property type="match status" value="1"/>
</dbReference>
<evidence type="ECO:0000256" key="4">
    <source>
        <dbReference type="ARBA" id="ARBA00023235"/>
    </source>
</evidence>
<proteinExistence type="inferred from homology"/>
<reference evidence="8 9" key="1">
    <citation type="submission" date="2020-07" db="EMBL/GenBank/DDBJ databases">
        <title>Stappia sp., F7233, whole genome shotgun sequencing project.</title>
        <authorList>
            <person name="Jiang S."/>
            <person name="Liu Z.W."/>
            <person name="Du Z.J."/>
        </authorList>
    </citation>
    <scope>NUCLEOTIDE SEQUENCE [LARGE SCALE GENOMIC DNA]</scope>
    <source>
        <strain evidence="8 9">F7233</strain>
    </source>
</reference>
<comment type="similarity">
    <text evidence="2 5">Belongs to the pseudouridine synthase TruB family. Type 1 subfamily.</text>
</comment>
<dbReference type="Gene3D" id="3.30.2350.10">
    <property type="entry name" value="Pseudouridine synthase"/>
    <property type="match status" value="1"/>
</dbReference>
<dbReference type="AlphaFoldDB" id="A0A839AAN8"/>
<dbReference type="EC" id="5.4.99.25" evidence="5"/>
<dbReference type="RefSeq" id="WP_182162158.1">
    <property type="nucleotide sequence ID" value="NZ_JACFXV010000034.1"/>
</dbReference>
<evidence type="ECO:0000256" key="2">
    <source>
        <dbReference type="ARBA" id="ARBA00005642"/>
    </source>
</evidence>
<dbReference type="EMBL" id="JACFXV010000034">
    <property type="protein sequence ID" value="MBA5776094.1"/>
    <property type="molecule type" value="Genomic_DNA"/>
</dbReference>
<dbReference type="InterPro" id="IPR002501">
    <property type="entry name" value="PsdUridine_synth_N"/>
</dbReference>
<dbReference type="GO" id="GO:0003723">
    <property type="term" value="F:RNA binding"/>
    <property type="evidence" value="ECO:0007669"/>
    <property type="project" value="InterPro"/>
</dbReference>
<dbReference type="CDD" id="cd02573">
    <property type="entry name" value="PseudoU_synth_EcTruB"/>
    <property type="match status" value="1"/>
</dbReference>
<dbReference type="Pfam" id="PF16198">
    <property type="entry name" value="TruB_C_2"/>
    <property type="match status" value="1"/>
</dbReference>
<evidence type="ECO:0000313" key="9">
    <source>
        <dbReference type="Proteomes" id="UP000541109"/>
    </source>
</evidence>
<dbReference type="GO" id="GO:1990481">
    <property type="term" value="P:mRNA pseudouridine synthesis"/>
    <property type="evidence" value="ECO:0007669"/>
    <property type="project" value="TreeGrafter"/>
</dbReference>
<keyword evidence="3 5" id="KW-0819">tRNA processing</keyword>
<protein>
    <recommendedName>
        <fullName evidence="5">tRNA pseudouridine synthase B</fullName>
        <ecNumber evidence="5">5.4.99.25</ecNumber>
    </recommendedName>
    <alternativeName>
        <fullName evidence="5">tRNA pseudouridine(55) synthase</fullName>
        <shortName evidence="5">Psi55 synthase</shortName>
    </alternativeName>
    <alternativeName>
        <fullName evidence="5">tRNA pseudouridylate synthase</fullName>
    </alternativeName>
    <alternativeName>
        <fullName evidence="5">tRNA-uridine isomerase</fullName>
    </alternativeName>
</protein>
<dbReference type="InterPro" id="IPR014780">
    <property type="entry name" value="tRNA_psdUridine_synth_TruB"/>
</dbReference>
<evidence type="ECO:0000259" key="6">
    <source>
        <dbReference type="Pfam" id="PF01509"/>
    </source>
</evidence>
<comment type="catalytic activity">
    <reaction evidence="1 5">
        <text>uridine(55) in tRNA = pseudouridine(55) in tRNA</text>
        <dbReference type="Rhea" id="RHEA:42532"/>
        <dbReference type="Rhea" id="RHEA-COMP:10101"/>
        <dbReference type="Rhea" id="RHEA-COMP:10102"/>
        <dbReference type="ChEBI" id="CHEBI:65314"/>
        <dbReference type="ChEBI" id="CHEBI:65315"/>
        <dbReference type="EC" id="5.4.99.25"/>
    </reaction>
</comment>
<dbReference type="PANTHER" id="PTHR13767">
    <property type="entry name" value="TRNA-PSEUDOURIDINE SYNTHASE"/>
    <property type="match status" value="1"/>
</dbReference>
<dbReference type="HAMAP" id="MF_01080">
    <property type="entry name" value="TruB_bact"/>
    <property type="match status" value="1"/>
</dbReference>
<dbReference type="Proteomes" id="UP000541109">
    <property type="component" value="Unassembled WGS sequence"/>
</dbReference>
<name>A0A839AAN8_9HYPH</name>
<dbReference type="InterPro" id="IPR020103">
    <property type="entry name" value="PsdUridine_synth_cat_dom_sf"/>
</dbReference>
<evidence type="ECO:0000259" key="7">
    <source>
        <dbReference type="Pfam" id="PF16198"/>
    </source>
</evidence>
<feature type="active site" description="Nucleophile" evidence="5">
    <location>
        <position position="50"/>
    </location>
</feature>
<keyword evidence="9" id="KW-1185">Reference proteome</keyword>
<dbReference type="InterPro" id="IPR032819">
    <property type="entry name" value="TruB_C"/>
</dbReference>
<accession>A0A839AAN8</accession>
<feature type="domain" description="Pseudouridine synthase II N-terminal" evidence="6">
    <location>
        <begin position="35"/>
        <end position="183"/>
    </location>
</feature>
<evidence type="ECO:0000256" key="5">
    <source>
        <dbReference type="HAMAP-Rule" id="MF_01080"/>
    </source>
</evidence>
<comment type="function">
    <text evidence="5">Responsible for synthesis of pseudouridine from uracil-55 in the psi GC loop of transfer RNAs.</text>
</comment>
<evidence type="ECO:0000256" key="3">
    <source>
        <dbReference type="ARBA" id="ARBA00022694"/>
    </source>
</evidence>
<dbReference type="Pfam" id="PF01509">
    <property type="entry name" value="TruB_N"/>
    <property type="match status" value="1"/>
</dbReference>
<keyword evidence="4 5" id="KW-0413">Isomerase</keyword>
<dbReference type="PANTHER" id="PTHR13767:SF2">
    <property type="entry name" value="PSEUDOURIDYLATE SYNTHASE TRUB1"/>
    <property type="match status" value="1"/>
</dbReference>
<evidence type="ECO:0000313" key="8">
    <source>
        <dbReference type="EMBL" id="MBA5776094.1"/>
    </source>
</evidence>
<dbReference type="GO" id="GO:0031119">
    <property type="term" value="P:tRNA pseudouridine synthesis"/>
    <property type="evidence" value="ECO:0007669"/>
    <property type="project" value="UniProtKB-UniRule"/>
</dbReference>
<gene>
    <name evidence="5 8" type="primary">truB</name>
    <name evidence="8" type="ORF">H2509_03020</name>
</gene>